<evidence type="ECO:0000256" key="1">
    <source>
        <dbReference type="ARBA" id="ARBA00022516"/>
    </source>
</evidence>
<keyword evidence="2 6" id="KW-0441">Lipid A biosynthesis</keyword>
<dbReference type="SUPFAM" id="SSF51161">
    <property type="entry name" value="Trimeric LpxA-like enzymes"/>
    <property type="match status" value="1"/>
</dbReference>
<dbReference type="Gene3D" id="1.20.1180.10">
    <property type="entry name" value="Udp N-acetylglucosamine O-acyltransferase, C-terminal domain"/>
    <property type="match status" value="1"/>
</dbReference>
<comment type="catalytic activity">
    <reaction evidence="6">
        <text>a (3R)-hydroxyacyl-[ACP] + UDP-N-acetyl-alpha-D-glucosamine = a UDP-3-O-[(3R)-3-hydroxyacyl]-N-acetyl-alpha-D-glucosamine + holo-[ACP]</text>
        <dbReference type="Rhea" id="RHEA:67812"/>
        <dbReference type="Rhea" id="RHEA-COMP:9685"/>
        <dbReference type="Rhea" id="RHEA-COMP:9945"/>
        <dbReference type="ChEBI" id="CHEBI:57705"/>
        <dbReference type="ChEBI" id="CHEBI:64479"/>
        <dbReference type="ChEBI" id="CHEBI:78827"/>
        <dbReference type="ChEBI" id="CHEBI:173225"/>
        <dbReference type="EC" id="2.3.1.129"/>
    </reaction>
</comment>
<keyword evidence="4 6" id="KW-0443">Lipid metabolism</keyword>
<dbReference type="EC" id="2.3.1.129" evidence="6"/>
<reference evidence="8 9" key="1">
    <citation type="journal article" date="2020" name="Microorganisms">
        <title>Osmotic Adaptation and Compatible Solute Biosynthesis of Phototrophic Bacteria as Revealed from Genome Analyses.</title>
        <authorList>
            <person name="Imhoff J.F."/>
            <person name="Rahn T."/>
            <person name="Kunzel S."/>
            <person name="Keller A."/>
            <person name="Neulinger S.C."/>
        </authorList>
    </citation>
    <scope>NUCLEOTIDE SEQUENCE [LARGE SCALE GENOMIC DNA]</scope>
    <source>
        <strain evidence="8 9">DSM 6210</strain>
    </source>
</reference>
<name>A0ABS1CG58_9GAMM</name>
<dbReference type="InterPro" id="IPR029098">
    <property type="entry name" value="Acetyltransf_C"/>
</dbReference>
<evidence type="ECO:0000313" key="9">
    <source>
        <dbReference type="Proteomes" id="UP000748752"/>
    </source>
</evidence>
<comment type="caution">
    <text evidence="8">The sequence shown here is derived from an EMBL/GenBank/DDBJ whole genome shotgun (WGS) entry which is preliminary data.</text>
</comment>
<dbReference type="InterPro" id="IPR037157">
    <property type="entry name" value="Acetyltransf_C_sf"/>
</dbReference>
<evidence type="ECO:0000313" key="8">
    <source>
        <dbReference type="EMBL" id="MBK1630718.1"/>
    </source>
</evidence>
<dbReference type="Pfam" id="PF00132">
    <property type="entry name" value="Hexapep"/>
    <property type="match status" value="2"/>
</dbReference>
<keyword evidence="1 6" id="KW-0444">Lipid biosynthesis</keyword>
<proteinExistence type="inferred from homology"/>
<dbReference type="InterPro" id="IPR001451">
    <property type="entry name" value="Hexapep"/>
</dbReference>
<keyword evidence="6" id="KW-0677">Repeat</keyword>
<dbReference type="InterPro" id="IPR011004">
    <property type="entry name" value="Trimer_LpxA-like_sf"/>
</dbReference>
<comment type="function">
    <text evidence="6">Involved in the biosynthesis of lipid A, a phosphorylated glycolipid that anchors the lipopolysaccharide to the outer membrane of the cell.</text>
</comment>
<comment type="subcellular location">
    <subcellularLocation>
        <location evidence="6">Cytoplasm</location>
    </subcellularLocation>
</comment>
<evidence type="ECO:0000256" key="6">
    <source>
        <dbReference type="HAMAP-Rule" id="MF_00387"/>
    </source>
</evidence>
<dbReference type="Proteomes" id="UP000748752">
    <property type="component" value="Unassembled WGS sequence"/>
</dbReference>
<evidence type="ECO:0000256" key="5">
    <source>
        <dbReference type="ARBA" id="ARBA00023315"/>
    </source>
</evidence>
<sequence length="260" mass="27715">MSPQRIHPSAIVDPSAVVADEVEIGPYAIIGAGVELAPSCVIGPHAVLRGPTRIGAGTRVFQFASVGEDPQDKKYAGEPTSLVIGARNVIRECATIHRGTVQDKRETRIGDDNLFMAYTHVAHDCVIGNNVIMANAASLGGHVEVQDWAILGGFSIVHQFCRIGAHSFSAMGTVIAKDVPPYLTIGGHPAQPRGINAEGLRRRAFSAEAIAALRRAYRLLYLANLKLADAVGQIRELAKAQPELAPLADFVADSTRSIVR</sequence>
<accession>A0ABS1CG58</accession>
<keyword evidence="5 6" id="KW-0012">Acyltransferase</keyword>
<comment type="subunit">
    <text evidence="6">Homotrimer.</text>
</comment>
<dbReference type="Pfam" id="PF13720">
    <property type="entry name" value="Acetyltransf_11"/>
    <property type="match status" value="1"/>
</dbReference>
<feature type="domain" description="UDP N-acetylglucosamine O-acyltransferase C-terminal" evidence="7">
    <location>
        <begin position="178"/>
        <end position="259"/>
    </location>
</feature>
<gene>
    <name evidence="6" type="primary">lpxA</name>
    <name evidence="8" type="ORF">CKO31_08170</name>
</gene>
<dbReference type="PANTHER" id="PTHR43480">
    <property type="entry name" value="ACYL-[ACYL-CARRIER-PROTEIN]--UDP-N-ACETYLGLUCOSAMINE O-ACYLTRANSFERASE"/>
    <property type="match status" value="1"/>
</dbReference>
<dbReference type="PANTHER" id="PTHR43480:SF1">
    <property type="entry name" value="ACYL-[ACYL-CARRIER-PROTEIN]--UDP-N-ACETYLGLUCOSAMINE O-ACYLTRANSFERASE, MITOCHONDRIAL-RELATED"/>
    <property type="match status" value="1"/>
</dbReference>
<comment type="pathway">
    <text evidence="6">Glycolipid biosynthesis; lipid IV(A) biosynthesis; lipid IV(A) from (3R)-3-hydroxytetradecanoyl-[acyl-carrier-protein] and UDP-N-acetyl-alpha-D-glucosamine: step 1/6.</text>
</comment>
<dbReference type="CDD" id="cd03351">
    <property type="entry name" value="LbH_UDP-GlcNAc_AT"/>
    <property type="match status" value="1"/>
</dbReference>
<dbReference type="NCBIfam" id="TIGR01852">
    <property type="entry name" value="lipid_A_lpxA"/>
    <property type="match status" value="1"/>
</dbReference>
<evidence type="ECO:0000259" key="7">
    <source>
        <dbReference type="Pfam" id="PF13720"/>
    </source>
</evidence>
<dbReference type="HAMAP" id="MF_00387">
    <property type="entry name" value="LpxA"/>
    <property type="match status" value="1"/>
</dbReference>
<dbReference type="Gene3D" id="2.160.10.10">
    <property type="entry name" value="Hexapeptide repeat proteins"/>
    <property type="match status" value="1"/>
</dbReference>
<keyword evidence="3 6" id="KW-0808">Transferase</keyword>
<comment type="similarity">
    <text evidence="6">Belongs to the transferase hexapeptide repeat family. LpxA subfamily.</text>
</comment>
<evidence type="ECO:0000256" key="4">
    <source>
        <dbReference type="ARBA" id="ARBA00023098"/>
    </source>
</evidence>
<dbReference type="RefSeq" id="WP_200235865.1">
    <property type="nucleotide sequence ID" value="NZ_NRRV01000015.1"/>
</dbReference>
<organism evidence="8 9">
    <name type="scientific">Thiohalocapsa halophila</name>
    <dbReference type="NCBI Taxonomy" id="69359"/>
    <lineage>
        <taxon>Bacteria</taxon>
        <taxon>Pseudomonadati</taxon>
        <taxon>Pseudomonadota</taxon>
        <taxon>Gammaproteobacteria</taxon>
        <taxon>Chromatiales</taxon>
        <taxon>Chromatiaceae</taxon>
        <taxon>Thiohalocapsa</taxon>
    </lineage>
</organism>
<dbReference type="NCBIfam" id="NF003657">
    <property type="entry name" value="PRK05289.1"/>
    <property type="match status" value="1"/>
</dbReference>
<keyword evidence="9" id="KW-1185">Reference proteome</keyword>
<dbReference type="PIRSF" id="PIRSF000456">
    <property type="entry name" value="UDP-GlcNAc_acltr"/>
    <property type="match status" value="1"/>
</dbReference>
<dbReference type="InterPro" id="IPR010137">
    <property type="entry name" value="Lipid_A_LpxA"/>
</dbReference>
<evidence type="ECO:0000256" key="2">
    <source>
        <dbReference type="ARBA" id="ARBA00022556"/>
    </source>
</evidence>
<protein>
    <recommendedName>
        <fullName evidence="6">Acyl-[acyl-carrier-protein]--UDP-N-acetylglucosamine O-acyltransferase</fullName>
        <shortName evidence="6">UDP-N-acetylglucosamine acyltransferase</shortName>
        <ecNumber evidence="6">2.3.1.129</ecNumber>
    </recommendedName>
</protein>
<dbReference type="EMBL" id="NRRV01000015">
    <property type="protein sequence ID" value="MBK1630718.1"/>
    <property type="molecule type" value="Genomic_DNA"/>
</dbReference>
<evidence type="ECO:0000256" key="3">
    <source>
        <dbReference type="ARBA" id="ARBA00022679"/>
    </source>
</evidence>
<keyword evidence="6" id="KW-0963">Cytoplasm</keyword>